<organism evidence="10 11">
    <name type="scientific">Pythium oligandrum</name>
    <name type="common">Mycoparasitic fungus</name>
    <dbReference type="NCBI Taxonomy" id="41045"/>
    <lineage>
        <taxon>Eukaryota</taxon>
        <taxon>Sar</taxon>
        <taxon>Stramenopiles</taxon>
        <taxon>Oomycota</taxon>
        <taxon>Peronosporomycetes</taxon>
        <taxon>Pythiales</taxon>
        <taxon>Pythiaceae</taxon>
        <taxon>Pythium</taxon>
    </lineage>
</organism>
<dbReference type="SUPFAM" id="SSF103506">
    <property type="entry name" value="Mitochondrial carrier"/>
    <property type="match status" value="1"/>
</dbReference>
<keyword evidence="5" id="KW-0677">Repeat</keyword>
<evidence type="ECO:0000256" key="7">
    <source>
        <dbReference type="ARBA" id="ARBA00023136"/>
    </source>
</evidence>
<reference evidence="10" key="1">
    <citation type="submission" date="2019-03" db="EMBL/GenBank/DDBJ databases">
        <title>Long read genome sequence of the mycoparasitic Pythium oligandrum ATCC 38472 isolated from sugarbeet rhizosphere.</title>
        <authorList>
            <person name="Gaulin E."/>
        </authorList>
    </citation>
    <scope>NUCLEOTIDE SEQUENCE</scope>
    <source>
        <strain evidence="10">ATCC 38472_TT</strain>
    </source>
</reference>
<dbReference type="Proteomes" id="UP000794436">
    <property type="component" value="Unassembled WGS sequence"/>
</dbReference>
<evidence type="ECO:0000256" key="3">
    <source>
        <dbReference type="ARBA" id="ARBA00022448"/>
    </source>
</evidence>
<keyword evidence="3 9" id="KW-0813">Transport</keyword>
<dbReference type="AlphaFoldDB" id="A0A8K1CCQ7"/>
<dbReference type="PRINTS" id="PR00926">
    <property type="entry name" value="MITOCARRIER"/>
</dbReference>
<dbReference type="GO" id="GO:0055085">
    <property type="term" value="P:transmembrane transport"/>
    <property type="evidence" value="ECO:0007669"/>
    <property type="project" value="InterPro"/>
</dbReference>
<feature type="repeat" description="Solcar" evidence="8">
    <location>
        <begin position="241"/>
        <end position="336"/>
    </location>
</feature>
<evidence type="ECO:0000256" key="2">
    <source>
        <dbReference type="ARBA" id="ARBA00006375"/>
    </source>
</evidence>
<evidence type="ECO:0000313" key="10">
    <source>
        <dbReference type="EMBL" id="TMW60233.1"/>
    </source>
</evidence>
<evidence type="ECO:0000256" key="1">
    <source>
        <dbReference type="ARBA" id="ARBA00004141"/>
    </source>
</evidence>
<feature type="repeat" description="Solcar" evidence="8">
    <location>
        <begin position="142"/>
        <end position="230"/>
    </location>
</feature>
<dbReference type="GO" id="GO:0016020">
    <property type="term" value="C:membrane"/>
    <property type="evidence" value="ECO:0007669"/>
    <property type="project" value="UniProtKB-SubCell"/>
</dbReference>
<keyword evidence="6" id="KW-1133">Transmembrane helix</keyword>
<evidence type="ECO:0000256" key="9">
    <source>
        <dbReference type="RuleBase" id="RU000488"/>
    </source>
</evidence>
<name>A0A8K1CCQ7_PYTOL</name>
<protein>
    <submittedName>
        <fullName evidence="10">Uncharacterized protein</fullName>
    </submittedName>
</protein>
<dbReference type="Pfam" id="PF00153">
    <property type="entry name" value="Mito_carr"/>
    <property type="match status" value="3"/>
</dbReference>
<keyword evidence="11" id="KW-1185">Reference proteome</keyword>
<evidence type="ECO:0000256" key="6">
    <source>
        <dbReference type="ARBA" id="ARBA00022989"/>
    </source>
</evidence>
<accession>A0A8K1CCQ7</accession>
<dbReference type="InterPro" id="IPR002067">
    <property type="entry name" value="MCP"/>
</dbReference>
<dbReference type="Gene3D" id="1.50.40.10">
    <property type="entry name" value="Mitochondrial carrier domain"/>
    <property type="match status" value="1"/>
</dbReference>
<evidence type="ECO:0000256" key="8">
    <source>
        <dbReference type="PROSITE-ProRule" id="PRU00282"/>
    </source>
</evidence>
<proteinExistence type="inferred from homology"/>
<evidence type="ECO:0000313" key="11">
    <source>
        <dbReference type="Proteomes" id="UP000794436"/>
    </source>
</evidence>
<keyword evidence="4 8" id="KW-0812">Transmembrane</keyword>
<dbReference type="InterPro" id="IPR023395">
    <property type="entry name" value="MCP_dom_sf"/>
</dbReference>
<dbReference type="PANTHER" id="PTHR45618">
    <property type="entry name" value="MITOCHONDRIAL DICARBOXYLATE CARRIER-RELATED"/>
    <property type="match status" value="1"/>
</dbReference>
<feature type="repeat" description="Solcar" evidence="8">
    <location>
        <begin position="29"/>
        <end position="127"/>
    </location>
</feature>
<sequence length="342" mass="37150">MLQSPPPFTTEELRLPLASQPPRHAQLQQNVLTKIALGGVANMTAASITNPIDVIKVRLQLQSLATAQPNAVAAQAETGYLGFSHGLKTILREEGAMGLAKGMQATLIREGSYGALRFGLYDVVKDFYEEKMFPSAANAKITPLYIKLLAGATSGALGSALANPMDLVKVRMQGDRTGARYQNSFVVACRDIYRHDGLIKGFYRGVGATTLRAVVLTASQLPSYDHMKATLLNSPSLGMEEGFQVHMIASMFAGLVAATASSPVDVLKTKIMNECSKTAACPQQFQNSSQLLRRTFMNVLRTDGVRGFFKGWLPNWFRLGPHTIISLMIYEELRAAVGINPI</sequence>
<evidence type="ECO:0000256" key="4">
    <source>
        <dbReference type="ARBA" id="ARBA00022692"/>
    </source>
</evidence>
<comment type="subcellular location">
    <subcellularLocation>
        <location evidence="1">Membrane</location>
        <topology evidence="1">Multi-pass membrane protein</topology>
    </subcellularLocation>
</comment>
<comment type="caution">
    <text evidence="10">The sequence shown here is derived from an EMBL/GenBank/DDBJ whole genome shotgun (WGS) entry which is preliminary data.</text>
</comment>
<dbReference type="InterPro" id="IPR018108">
    <property type="entry name" value="MCP_transmembrane"/>
</dbReference>
<dbReference type="OrthoDB" id="756301at2759"/>
<comment type="similarity">
    <text evidence="2 9">Belongs to the mitochondrial carrier (TC 2.A.29) family.</text>
</comment>
<keyword evidence="7 8" id="KW-0472">Membrane</keyword>
<gene>
    <name evidence="10" type="ORF">Poli38472_000275</name>
</gene>
<dbReference type="InterPro" id="IPR050391">
    <property type="entry name" value="Mito_Metabolite_Transporter"/>
</dbReference>
<dbReference type="PROSITE" id="PS50920">
    <property type="entry name" value="SOLCAR"/>
    <property type="match status" value="3"/>
</dbReference>
<dbReference type="EMBL" id="SPLM01000108">
    <property type="protein sequence ID" value="TMW60233.1"/>
    <property type="molecule type" value="Genomic_DNA"/>
</dbReference>
<evidence type="ECO:0000256" key="5">
    <source>
        <dbReference type="ARBA" id="ARBA00022737"/>
    </source>
</evidence>